<reference evidence="1" key="1">
    <citation type="submission" date="2021-06" db="EMBL/GenBank/DDBJ databases">
        <authorList>
            <person name="Hodson N. C."/>
            <person name="Mongue J. A."/>
            <person name="Jaron S. K."/>
        </authorList>
    </citation>
    <scope>NUCLEOTIDE SEQUENCE</scope>
</reference>
<evidence type="ECO:0000313" key="1">
    <source>
        <dbReference type="EMBL" id="CAG7830007.1"/>
    </source>
</evidence>
<keyword evidence="2" id="KW-1185">Reference proteome</keyword>
<sequence length="175" mass="20336">LPNFDRNHLRHNFYPEDDDWALRTLFESTSMQQIFDTFTSIPKEDLSVRHSAQALAALWDIQKFMFTVGHTFEPSGTFEFKNQSDYIATLRDHSVLQEVVRHVIDHRSEADDEPLAVSLLCLKKLQFGMRSEPGQKIIGELLRRKTSLSLPALSRLFVCMRHESIYGFTIMSQFL</sequence>
<comment type="caution">
    <text evidence="1">The sequence shown here is derived from an EMBL/GenBank/DDBJ whole genome shotgun (WGS) entry which is preliminary data.</text>
</comment>
<organism evidence="1 2">
    <name type="scientific">Allacma fusca</name>
    <dbReference type="NCBI Taxonomy" id="39272"/>
    <lineage>
        <taxon>Eukaryota</taxon>
        <taxon>Metazoa</taxon>
        <taxon>Ecdysozoa</taxon>
        <taxon>Arthropoda</taxon>
        <taxon>Hexapoda</taxon>
        <taxon>Collembola</taxon>
        <taxon>Symphypleona</taxon>
        <taxon>Sminthuridae</taxon>
        <taxon>Allacma</taxon>
    </lineage>
</organism>
<protein>
    <submittedName>
        <fullName evidence="1">Uncharacterized protein</fullName>
    </submittedName>
</protein>
<evidence type="ECO:0000313" key="2">
    <source>
        <dbReference type="Proteomes" id="UP000708208"/>
    </source>
</evidence>
<feature type="non-terminal residue" evidence="1">
    <location>
        <position position="175"/>
    </location>
</feature>
<dbReference type="AlphaFoldDB" id="A0A8J2PVQ0"/>
<dbReference type="OrthoDB" id="385235at2759"/>
<dbReference type="Proteomes" id="UP000708208">
    <property type="component" value="Unassembled WGS sequence"/>
</dbReference>
<accession>A0A8J2PVQ0</accession>
<feature type="non-terminal residue" evidence="1">
    <location>
        <position position="1"/>
    </location>
</feature>
<dbReference type="EMBL" id="CAJVCH010553785">
    <property type="protein sequence ID" value="CAG7830007.1"/>
    <property type="molecule type" value="Genomic_DNA"/>
</dbReference>
<proteinExistence type="predicted"/>
<gene>
    <name evidence="1" type="ORF">AFUS01_LOCUS39835</name>
</gene>
<name>A0A8J2PVQ0_9HEXA</name>